<evidence type="ECO:0000313" key="5">
    <source>
        <dbReference type="RefSeq" id="XP_023002054.1"/>
    </source>
</evidence>
<gene>
    <name evidence="5" type="primary">LOC111496043</name>
</gene>
<dbReference type="SMART" id="SM00185">
    <property type="entry name" value="ARM"/>
    <property type="match status" value="3"/>
</dbReference>
<dbReference type="PANTHER" id="PTHR23315:SF238">
    <property type="entry name" value="ARM REPEAT SUPERFAMILY PROTEIN"/>
    <property type="match status" value="1"/>
</dbReference>
<dbReference type="FunFam" id="1.25.10.10:FF:000561">
    <property type="entry name" value="ARM repeat superfamily protein"/>
    <property type="match status" value="1"/>
</dbReference>
<dbReference type="GeneID" id="111496043"/>
<dbReference type="RefSeq" id="XP_023002054.1">
    <property type="nucleotide sequence ID" value="XM_023146286.1"/>
</dbReference>
<dbReference type="InterPro" id="IPR016024">
    <property type="entry name" value="ARM-type_fold"/>
</dbReference>
<protein>
    <submittedName>
        <fullName evidence="5">Protein spotted leaf 11</fullName>
    </submittedName>
</protein>
<dbReference type="InterPro" id="IPR011989">
    <property type="entry name" value="ARM-like"/>
</dbReference>
<sequence>MDPTAPPPPHTLRLHGEVIFVISVLSPNPRFSSSSSFYPIQFRSNFLQEPKFLCKSRFLITQILDYRFDSTPLQLLKMEVKLRTASTLVSRLSSVSEQIRCDSLSELRLMTKNDAESRSLIAETGAIPYLAETLYSSSHAAQEDAAATLLNLSISSREALMSTHGLLDAISHVLGHHNSSSSAAAVQSCAATLHSLLVVDDYRPIIGSKRDIIYSLVDILKFRKSPQRSIKDALKALFGIALYQPNRSTMVDLGVIPPLFSLVVVGSHAGIVEDASAVVAQVAGCEDSELAFRRVSGLGVLVDLLDSGTGSSQRTKENAVSALLNLARWGGERAEEDIKDLGSGILSEIGDVAMNGSEKGKAKAVELLKLIASGDIDGNVFEDLQLDRLINSCSE</sequence>
<keyword evidence="2" id="KW-0833">Ubl conjugation pathway</keyword>
<evidence type="ECO:0000313" key="4">
    <source>
        <dbReference type="Proteomes" id="UP000504608"/>
    </source>
</evidence>
<dbReference type="InterPro" id="IPR000225">
    <property type="entry name" value="Armadillo"/>
</dbReference>
<accession>A0A6J1KPD1</accession>
<proteinExistence type="predicted"/>
<reference evidence="5" key="1">
    <citation type="submission" date="2025-08" db="UniProtKB">
        <authorList>
            <consortium name="RefSeq"/>
        </authorList>
    </citation>
    <scope>IDENTIFICATION</scope>
    <source>
        <tissue evidence="5">Young leaves</tissue>
    </source>
</reference>
<dbReference type="Proteomes" id="UP000504608">
    <property type="component" value="Unplaced"/>
</dbReference>
<evidence type="ECO:0000259" key="3">
    <source>
        <dbReference type="Pfam" id="PF25598"/>
    </source>
</evidence>
<organism evidence="4 5">
    <name type="scientific">Cucurbita maxima</name>
    <name type="common">Pumpkin</name>
    <name type="synonym">Winter squash</name>
    <dbReference type="NCBI Taxonomy" id="3661"/>
    <lineage>
        <taxon>Eukaryota</taxon>
        <taxon>Viridiplantae</taxon>
        <taxon>Streptophyta</taxon>
        <taxon>Embryophyta</taxon>
        <taxon>Tracheophyta</taxon>
        <taxon>Spermatophyta</taxon>
        <taxon>Magnoliopsida</taxon>
        <taxon>eudicotyledons</taxon>
        <taxon>Gunneridae</taxon>
        <taxon>Pentapetalae</taxon>
        <taxon>rosids</taxon>
        <taxon>fabids</taxon>
        <taxon>Cucurbitales</taxon>
        <taxon>Cucurbitaceae</taxon>
        <taxon>Cucurbiteae</taxon>
        <taxon>Cucurbita</taxon>
    </lineage>
</organism>
<feature type="domain" description="U-box" evidence="3">
    <location>
        <begin position="88"/>
        <end position="372"/>
    </location>
</feature>
<keyword evidence="4" id="KW-1185">Reference proteome</keyword>
<name>A0A6J1KPD1_CUCMA</name>
<dbReference type="AlphaFoldDB" id="A0A6J1KPD1"/>
<dbReference type="SUPFAM" id="SSF48371">
    <property type="entry name" value="ARM repeat"/>
    <property type="match status" value="1"/>
</dbReference>
<keyword evidence="1" id="KW-0677">Repeat</keyword>
<dbReference type="KEGG" id="cmax:111496043"/>
<evidence type="ECO:0000256" key="2">
    <source>
        <dbReference type="ARBA" id="ARBA00022786"/>
    </source>
</evidence>
<dbReference type="PANTHER" id="PTHR23315">
    <property type="entry name" value="U BOX DOMAIN-CONTAINING"/>
    <property type="match status" value="1"/>
</dbReference>
<dbReference type="Pfam" id="PF25598">
    <property type="entry name" value="ARM_PUB"/>
    <property type="match status" value="1"/>
</dbReference>
<evidence type="ECO:0000256" key="1">
    <source>
        <dbReference type="ARBA" id="ARBA00022737"/>
    </source>
</evidence>
<dbReference type="OrthoDB" id="7537227at2759"/>
<dbReference type="Gene3D" id="1.25.10.10">
    <property type="entry name" value="Leucine-rich Repeat Variant"/>
    <property type="match status" value="1"/>
</dbReference>
<dbReference type="InterPro" id="IPR058678">
    <property type="entry name" value="ARM_PUB"/>
</dbReference>